<evidence type="ECO:0000256" key="2">
    <source>
        <dbReference type="ARBA" id="ARBA00022475"/>
    </source>
</evidence>
<evidence type="ECO:0000313" key="8">
    <source>
        <dbReference type="Proteomes" id="UP000724149"/>
    </source>
</evidence>
<dbReference type="EMBL" id="JACSNR010000005">
    <property type="protein sequence ID" value="MBM6923329.1"/>
    <property type="molecule type" value="Genomic_DNA"/>
</dbReference>
<dbReference type="PANTHER" id="PTHR34857">
    <property type="entry name" value="SLL0384 PROTEIN"/>
    <property type="match status" value="1"/>
</dbReference>
<name>A0ABS2GNQ3_9FIRM</name>
<evidence type="ECO:0000256" key="5">
    <source>
        <dbReference type="ARBA" id="ARBA00023136"/>
    </source>
</evidence>
<reference evidence="7 8" key="1">
    <citation type="journal article" date="2021" name="Sci. Rep.">
        <title>The distribution of antibiotic resistance genes in chicken gut microbiota commensals.</title>
        <authorList>
            <person name="Juricova H."/>
            <person name="Matiasovicova J."/>
            <person name="Kubasova T."/>
            <person name="Cejkova D."/>
            <person name="Rychlik I."/>
        </authorList>
    </citation>
    <scope>NUCLEOTIDE SEQUENCE [LARGE SCALE GENOMIC DNA]</scope>
    <source>
        <strain evidence="7 8">An564</strain>
    </source>
</reference>
<dbReference type="Pfam" id="PF02361">
    <property type="entry name" value="CbiQ"/>
    <property type="match status" value="1"/>
</dbReference>
<sequence length="270" mass="29983">MLKDITIGQYFPGTSPIHRMDPRGKIIFMAIYIVELFLAGNLQAMAVSALFILCCYKISGIPIKMMLKSIKPVIMLIVFTGVLNMLFVDGNVLFQFGFIRITDQGVFYAIVMAVRIICLIAGTTLLTYTTSPIVLTDGLERLMEPLNKLHVPVHEISMMMTIALRFIPTLIEETDKIMSAQKARGADFESGGLMDKARSLVPIMVPLFVSSFRRADELALAMECRCYHGGAGRTRMRQLKYQGVDYAGFAVSLLVLAAVVAVNAYFPSIY</sequence>
<evidence type="ECO:0000256" key="6">
    <source>
        <dbReference type="SAM" id="Phobius"/>
    </source>
</evidence>
<dbReference type="CDD" id="cd16914">
    <property type="entry name" value="EcfT"/>
    <property type="match status" value="1"/>
</dbReference>
<dbReference type="InterPro" id="IPR051611">
    <property type="entry name" value="ECF_transporter_component"/>
</dbReference>
<keyword evidence="3 6" id="KW-0812">Transmembrane</keyword>
<dbReference type="InterPro" id="IPR003339">
    <property type="entry name" value="ABC/ECF_trnsptr_transmembrane"/>
</dbReference>
<evidence type="ECO:0000256" key="4">
    <source>
        <dbReference type="ARBA" id="ARBA00022989"/>
    </source>
</evidence>
<keyword evidence="8" id="KW-1185">Reference proteome</keyword>
<organism evidence="7 8">
    <name type="scientific">Hydrogenoanaerobacterium saccharovorans</name>
    <dbReference type="NCBI Taxonomy" id="474960"/>
    <lineage>
        <taxon>Bacteria</taxon>
        <taxon>Bacillati</taxon>
        <taxon>Bacillota</taxon>
        <taxon>Clostridia</taxon>
        <taxon>Eubacteriales</taxon>
        <taxon>Oscillospiraceae</taxon>
        <taxon>Hydrogenoanaerobacterium</taxon>
    </lineage>
</organism>
<evidence type="ECO:0000313" key="7">
    <source>
        <dbReference type="EMBL" id="MBM6923329.1"/>
    </source>
</evidence>
<comment type="subcellular location">
    <subcellularLocation>
        <location evidence="1">Membrane</location>
        <topology evidence="1">Multi-pass membrane protein</topology>
    </subcellularLocation>
</comment>
<feature type="transmembrane region" description="Helical" evidence="6">
    <location>
        <begin position="26"/>
        <end position="53"/>
    </location>
</feature>
<evidence type="ECO:0000256" key="1">
    <source>
        <dbReference type="ARBA" id="ARBA00004141"/>
    </source>
</evidence>
<feature type="transmembrane region" description="Helical" evidence="6">
    <location>
        <begin position="106"/>
        <end position="129"/>
    </location>
</feature>
<proteinExistence type="predicted"/>
<dbReference type="PANTHER" id="PTHR34857:SF2">
    <property type="entry name" value="SLL0384 PROTEIN"/>
    <property type="match status" value="1"/>
</dbReference>
<keyword evidence="2" id="KW-1003">Cell membrane</keyword>
<gene>
    <name evidence="7" type="ORF">H9X81_06460</name>
</gene>
<dbReference type="RefSeq" id="WP_204720696.1">
    <property type="nucleotide sequence ID" value="NZ_JACSNR010000005.1"/>
</dbReference>
<feature type="transmembrane region" description="Helical" evidence="6">
    <location>
        <begin position="243"/>
        <end position="266"/>
    </location>
</feature>
<comment type="caution">
    <text evidence="7">The sequence shown here is derived from an EMBL/GenBank/DDBJ whole genome shotgun (WGS) entry which is preliminary data.</text>
</comment>
<keyword evidence="5 6" id="KW-0472">Membrane</keyword>
<evidence type="ECO:0000256" key="3">
    <source>
        <dbReference type="ARBA" id="ARBA00022692"/>
    </source>
</evidence>
<keyword evidence="4 6" id="KW-1133">Transmembrane helix</keyword>
<dbReference type="Proteomes" id="UP000724149">
    <property type="component" value="Unassembled WGS sequence"/>
</dbReference>
<accession>A0ABS2GNQ3</accession>
<protein>
    <submittedName>
        <fullName evidence="7">Energy-coupling factor transporter transmembrane protein EcfT</fullName>
    </submittedName>
</protein>
<feature type="transmembrane region" description="Helical" evidence="6">
    <location>
        <begin position="73"/>
        <end position="94"/>
    </location>
</feature>